<reference evidence="1" key="1">
    <citation type="submission" date="2019-12" db="EMBL/GenBank/DDBJ databases">
        <title>Genome sequencing and annotation of Brassica cretica.</title>
        <authorList>
            <person name="Studholme D.J."/>
            <person name="Sarris P."/>
        </authorList>
    </citation>
    <scope>NUCLEOTIDE SEQUENCE</scope>
    <source>
        <strain evidence="1">PFS-109/04</strain>
        <tissue evidence="1">Leaf</tissue>
    </source>
</reference>
<evidence type="ECO:0000313" key="1">
    <source>
        <dbReference type="EMBL" id="KAF3523874.1"/>
    </source>
</evidence>
<evidence type="ECO:0000313" key="2">
    <source>
        <dbReference type="Proteomes" id="UP000712600"/>
    </source>
</evidence>
<sequence length="133" mass="14857">MSIGVKSSSSIDIHSSSRQLPLARQTDLSLLYLVIKDRIKITVEMSPYIAKHLTRLCSSAHQKAPKDTKMTTFLQTFPEPWIKSMAYSRAGRAFDQARPSAELDWSSSVDGRAGRVFDPVRPSAELDWISSSN</sequence>
<gene>
    <name evidence="1" type="ORF">F2Q69_00047701</name>
</gene>
<accession>A0A8S9PRL5</accession>
<name>A0A8S9PRL5_BRACR</name>
<protein>
    <submittedName>
        <fullName evidence="1">Uncharacterized protein</fullName>
    </submittedName>
</protein>
<dbReference type="Proteomes" id="UP000712600">
    <property type="component" value="Unassembled WGS sequence"/>
</dbReference>
<dbReference type="EMBL" id="QGKX02001347">
    <property type="protein sequence ID" value="KAF3523874.1"/>
    <property type="molecule type" value="Genomic_DNA"/>
</dbReference>
<dbReference type="AlphaFoldDB" id="A0A8S9PRL5"/>
<proteinExistence type="predicted"/>
<comment type="caution">
    <text evidence="1">The sequence shown here is derived from an EMBL/GenBank/DDBJ whole genome shotgun (WGS) entry which is preliminary data.</text>
</comment>
<organism evidence="1 2">
    <name type="scientific">Brassica cretica</name>
    <name type="common">Mustard</name>
    <dbReference type="NCBI Taxonomy" id="69181"/>
    <lineage>
        <taxon>Eukaryota</taxon>
        <taxon>Viridiplantae</taxon>
        <taxon>Streptophyta</taxon>
        <taxon>Embryophyta</taxon>
        <taxon>Tracheophyta</taxon>
        <taxon>Spermatophyta</taxon>
        <taxon>Magnoliopsida</taxon>
        <taxon>eudicotyledons</taxon>
        <taxon>Gunneridae</taxon>
        <taxon>Pentapetalae</taxon>
        <taxon>rosids</taxon>
        <taxon>malvids</taxon>
        <taxon>Brassicales</taxon>
        <taxon>Brassicaceae</taxon>
        <taxon>Brassiceae</taxon>
        <taxon>Brassica</taxon>
    </lineage>
</organism>